<keyword evidence="3" id="KW-1185">Reference proteome</keyword>
<dbReference type="Proteomes" id="UP000000305">
    <property type="component" value="Unassembled WGS sequence"/>
</dbReference>
<evidence type="ECO:0000313" key="3">
    <source>
        <dbReference type="Proteomes" id="UP000000305"/>
    </source>
</evidence>
<organism evidence="2 3">
    <name type="scientific">Daphnia pulex</name>
    <name type="common">Water flea</name>
    <dbReference type="NCBI Taxonomy" id="6669"/>
    <lineage>
        <taxon>Eukaryota</taxon>
        <taxon>Metazoa</taxon>
        <taxon>Ecdysozoa</taxon>
        <taxon>Arthropoda</taxon>
        <taxon>Crustacea</taxon>
        <taxon>Branchiopoda</taxon>
        <taxon>Diplostraca</taxon>
        <taxon>Cladocera</taxon>
        <taxon>Anomopoda</taxon>
        <taxon>Daphniidae</taxon>
        <taxon>Daphnia</taxon>
    </lineage>
</organism>
<dbReference type="HOGENOM" id="CLU_2529696_0_0_1"/>
<protein>
    <submittedName>
        <fullName evidence="2">Uncharacterized protein</fullName>
    </submittedName>
</protein>
<gene>
    <name evidence="2" type="ORF">DAPPUDRAFT_238588</name>
</gene>
<proteinExistence type="predicted"/>
<dbReference type="KEGG" id="dpx:DAPPUDRAFT_238588"/>
<sequence length="84" mass="9746">MASDNFQYTQRYRGKLEDNHNGTGIEPPEPVAPVVQRHLSRGESHTPIVKCLKELGQRVRQPKTSQPKNPSLRYRLVIIWRKRG</sequence>
<feature type="compositionally biased region" description="Polar residues" evidence="1">
    <location>
        <begin position="1"/>
        <end position="10"/>
    </location>
</feature>
<evidence type="ECO:0000313" key="2">
    <source>
        <dbReference type="EMBL" id="EFX84349.1"/>
    </source>
</evidence>
<feature type="region of interest" description="Disordered" evidence="1">
    <location>
        <begin position="1"/>
        <end position="30"/>
    </location>
</feature>
<reference evidence="2 3" key="1">
    <citation type="journal article" date="2011" name="Science">
        <title>The ecoresponsive genome of Daphnia pulex.</title>
        <authorList>
            <person name="Colbourne J.K."/>
            <person name="Pfrender M.E."/>
            <person name="Gilbert D."/>
            <person name="Thomas W.K."/>
            <person name="Tucker A."/>
            <person name="Oakley T.H."/>
            <person name="Tokishita S."/>
            <person name="Aerts A."/>
            <person name="Arnold G.J."/>
            <person name="Basu M.K."/>
            <person name="Bauer D.J."/>
            <person name="Caceres C.E."/>
            <person name="Carmel L."/>
            <person name="Casola C."/>
            <person name="Choi J.H."/>
            <person name="Detter J.C."/>
            <person name="Dong Q."/>
            <person name="Dusheyko S."/>
            <person name="Eads B.D."/>
            <person name="Frohlich T."/>
            <person name="Geiler-Samerotte K.A."/>
            <person name="Gerlach D."/>
            <person name="Hatcher P."/>
            <person name="Jogdeo S."/>
            <person name="Krijgsveld J."/>
            <person name="Kriventseva E.V."/>
            <person name="Kultz D."/>
            <person name="Laforsch C."/>
            <person name="Lindquist E."/>
            <person name="Lopez J."/>
            <person name="Manak J.R."/>
            <person name="Muller J."/>
            <person name="Pangilinan J."/>
            <person name="Patwardhan R.P."/>
            <person name="Pitluck S."/>
            <person name="Pritham E.J."/>
            <person name="Rechtsteiner A."/>
            <person name="Rho M."/>
            <person name="Rogozin I.B."/>
            <person name="Sakarya O."/>
            <person name="Salamov A."/>
            <person name="Schaack S."/>
            <person name="Shapiro H."/>
            <person name="Shiga Y."/>
            <person name="Skalitzky C."/>
            <person name="Smith Z."/>
            <person name="Souvorov A."/>
            <person name="Sung W."/>
            <person name="Tang Z."/>
            <person name="Tsuchiya D."/>
            <person name="Tu H."/>
            <person name="Vos H."/>
            <person name="Wang M."/>
            <person name="Wolf Y.I."/>
            <person name="Yamagata H."/>
            <person name="Yamada T."/>
            <person name="Ye Y."/>
            <person name="Shaw J.R."/>
            <person name="Andrews J."/>
            <person name="Crease T.J."/>
            <person name="Tang H."/>
            <person name="Lucas S.M."/>
            <person name="Robertson H.M."/>
            <person name="Bork P."/>
            <person name="Koonin E.V."/>
            <person name="Zdobnov E.M."/>
            <person name="Grigoriev I.V."/>
            <person name="Lynch M."/>
            <person name="Boore J.L."/>
        </authorList>
    </citation>
    <scope>NUCLEOTIDE SEQUENCE [LARGE SCALE GENOMIC DNA]</scope>
</reference>
<dbReference type="EMBL" id="GL732534">
    <property type="protein sequence ID" value="EFX84349.1"/>
    <property type="molecule type" value="Genomic_DNA"/>
</dbReference>
<accession>E9G841</accession>
<evidence type="ECO:0000256" key="1">
    <source>
        <dbReference type="SAM" id="MobiDB-lite"/>
    </source>
</evidence>
<name>E9G841_DAPPU</name>
<dbReference type="InParanoid" id="E9G841"/>
<dbReference type="AlphaFoldDB" id="E9G841"/>